<reference evidence="3 4" key="1">
    <citation type="submission" date="2021-06" db="EMBL/GenBank/DDBJ databases">
        <title>Caerostris extrusa draft genome.</title>
        <authorList>
            <person name="Kono N."/>
            <person name="Arakawa K."/>
        </authorList>
    </citation>
    <scope>NUCLEOTIDE SEQUENCE [LARGE SCALE GENOMIC DNA]</scope>
</reference>
<accession>A0AAV4VUN0</accession>
<sequence length="87" mass="9830">MLSSVNGNLGVRCSCRRGFQLLSDGRTCVECNEMETLNLMNNEIMLPLFSVSAGIQNFYGNICKENVILLLRLPIFGFKKQLKRSLQ</sequence>
<gene>
    <name evidence="3" type="ORF">CEXT_504031</name>
</gene>
<organism evidence="3 4">
    <name type="scientific">Caerostris extrusa</name>
    <name type="common">Bark spider</name>
    <name type="synonym">Caerostris bankana</name>
    <dbReference type="NCBI Taxonomy" id="172846"/>
    <lineage>
        <taxon>Eukaryota</taxon>
        <taxon>Metazoa</taxon>
        <taxon>Ecdysozoa</taxon>
        <taxon>Arthropoda</taxon>
        <taxon>Chelicerata</taxon>
        <taxon>Arachnida</taxon>
        <taxon>Araneae</taxon>
        <taxon>Araneomorphae</taxon>
        <taxon>Entelegynae</taxon>
        <taxon>Araneoidea</taxon>
        <taxon>Araneidae</taxon>
        <taxon>Caerostris</taxon>
    </lineage>
</organism>
<proteinExistence type="predicted"/>
<dbReference type="InterPro" id="IPR026823">
    <property type="entry name" value="cEGF"/>
</dbReference>
<comment type="caution">
    <text evidence="3">The sequence shown here is derived from an EMBL/GenBank/DDBJ whole genome shotgun (WGS) entry which is preliminary data.</text>
</comment>
<evidence type="ECO:0000259" key="2">
    <source>
        <dbReference type="Pfam" id="PF12662"/>
    </source>
</evidence>
<name>A0AAV4VUN0_CAEEX</name>
<feature type="domain" description="Complement Clr-like EGF" evidence="2">
    <location>
        <begin position="11"/>
        <end position="29"/>
    </location>
</feature>
<keyword evidence="1" id="KW-0245">EGF-like domain</keyword>
<dbReference type="Proteomes" id="UP001054945">
    <property type="component" value="Unassembled WGS sequence"/>
</dbReference>
<evidence type="ECO:0000313" key="4">
    <source>
        <dbReference type="Proteomes" id="UP001054945"/>
    </source>
</evidence>
<dbReference type="Pfam" id="PF12662">
    <property type="entry name" value="cEGF"/>
    <property type="match status" value="1"/>
</dbReference>
<keyword evidence="4" id="KW-1185">Reference proteome</keyword>
<dbReference type="SUPFAM" id="SSF57196">
    <property type="entry name" value="EGF/Laminin"/>
    <property type="match status" value="1"/>
</dbReference>
<protein>
    <recommendedName>
        <fullName evidence="2">Complement Clr-like EGF domain-containing protein</fullName>
    </recommendedName>
</protein>
<evidence type="ECO:0000313" key="3">
    <source>
        <dbReference type="EMBL" id="GIY74140.1"/>
    </source>
</evidence>
<dbReference type="EMBL" id="BPLR01015172">
    <property type="protein sequence ID" value="GIY74140.1"/>
    <property type="molecule type" value="Genomic_DNA"/>
</dbReference>
<evidence type="ECO:0000256" key="1">
    <source>
        <dbReference type="ARBA" id="ARBA00022536"/>
    </source>
</evidence>
<dbReference type="AlphaFoldDB" id="A0AAV4VUN0"/>
<dbReference type="Gene3D" id="2.10.25.10">
    <property type="entry name" value="Laminin"/>
    <property type="match status" value="1"/>
</dbReference>